<dbReference type="PANTHER" id="PTHR33604:SF3">
    <property type="entry name" value="OSJNBA0004B13.7 PROTEIN"/>
    <property type="match status" value="1"/>
</dbReference>
<dbReference type="SUPFAM" id="SSF53448">
    <property type="entry name" value="Nucleotide-diphospho-sugar transferases"/>
    <property type="match status" value="1"/>
</dbReference>
<feature type="transmembrane region" description="Helical" evidence="2">
    <location>
        <begin position="115"/>
        <end position="134"/>
    </location>
</feature>
<dbReference type="EMBL" id="AGNL01015518">
    <property type="protein sequence ID" value="EJK65743.1"/>
    <property type="molecule type" value="Genomic_DNA"/>
</dbReference>
<dbReference type="Proteomes" id="UP000266841">
    <property type="component" value="Unassembled WGS sequence"/>
</dbReference>
<dbReference type="AlphaFoldDB" id="K0SHX9"/>
<evidence type="ECO:0000256" key="1">
    <source>
        <dbReference type="SAM" id="MobiDB-lite"/>
    </source>
</evidence>
<dbReference type="InterPro" id="IPR029044">
    <property type="entry name" value="Nucleotide-diphossugar_trans"/>
</dbReference>
<keyword evidence="4" id="KW-1185">Reference proteome</keyword>
<dbReference type="eggNOG" id="ENOG502QR4V">
    <property type="taxonomic scope" value="Eukaryota"/>
</dbReference>
<protein>
    <submittedName>
        <fullName evidence="3">Uncharacterized protein</fullName>
    </submittedName>
</protein>
<evidence type="ECO:0000256" key="2">
    <source>
        <dbReference type="SAM" id="Phobius"/>
    </source>
</evidence>
<comment type="caution">
    <text evidence="3">The sequence shown here is derived from an EMBL/GenBank/DDBJ whole genome shotgun (WGS) entry which is preliminary data.</text>
</comment>
<dbReference type="OrthoDB" id="204144at2759"/>
<gene>
    <name evidence="3" type="ORF">THAOC_13369</name>
</gene>
<proteinExistence type="predicted"/>
<reference evidence="3 4" key="1">
    <citation type="journal article" date="2012" name="Genome Biol.">
        <title>Genome and low-iron response of an oceanic diatom adapted to chronic iron limitation.</title>
        <authorList>
            <person name="Lommer M."/>
            <person name="Specht M."/>
            <person name="Roy A.S."/>
            <person name="Kraemer L."/>
            <person name="Andreson R."/>
            <person name="Gutowska M.A."/>
            <person name="Wolf J."/>
            <person name="Bergner S.V."/>
            <person name="Schilhabel M.B."/>
            <person name="Klostermeier U.C."/>
            <person name="Beiko R.G."/>
            <person name="Rosenstiel P."/>
            <person name="Hippler M."/>
            <person name="Laroche J."/>
        </authorList>
    </citation>
    <scope>NUCLEOTIDE SEQUENCE [LARGE SCALE GENOMIC DNA]</scope>
    <source>
        <strain evidence="3 4">CCMP1005</strain>
    </source>
</reference>
<evidence type="ECO:0000313" key="4">
    <source>
        <dbReference type="Proteomes" id="UP000266841"/>
    </source>
</evidence>
<keyword evidence="2" id="KW-0472">Membrane</keyword>
<keyword evidence="2" id="KW-1133">Transmembrane helix</keyword>
<keyword evidence="2" id="KW-0812">Transmembrane</keyword>
<dbReference type="PANTHER" id="PTHR33604">
    <property type="entry name" value="OSJNBA0004B13.7 PROTEIN"/>
    <property type="match status" value="1"/>
</dbReference>
<dbReference type="Gene3D" id="3.90.550.10">
    <property type="entry name" value="Spore Coat Polysaccharide Biosynthesis Protein SpsA, Chain A"/>
    <property type="match status" value="1"/>
</dbReference>
<name>K0SHX9_THAOC</name>
<evidence type="ECO:0000313" key="3">
    <source>
        <dbReference type="EMBL" id="EJK65743.1"/>
    </source>
</evidence>
<organism evidence="3 4">
    <name type="scientific">Thalassiosira oceanica</name>
    <name type="common">Marine diatom</name>
    <dbReference type="NCBI Taxonomy" id="159749"/>
    <lineage>
        <taxon>Eukaryota</taxon>
        <taxon>Sar</taxon>
        <taxon>Stramenopiles</taxon>
        <taxon>Ochrophyta</taxon>
        <taxon>Bacillariophyta</taxon>
        <taxon>Coscinodiscophyceae</taxon>
        <taxon>Thalassiosirophycidae</taxon>
        <taxon>Thalassiosirales</taxon>
        <taxon>Thalassiosiraceae</taxon>
        <taxon>Thalassiosira</taxon>
    </lineage>
</organism>
<feature type="region of interest" description="Disordered" evidence="1">
    <location>
        <begin position="50"/>
        <end position="99"/>
    </location>
</feature>
<sequence>MRSLAMLDCETMKQLASRGRNYVVAHPHMRAGRGCVTLAAERLSSMNAAGLKQRGGGKPAKKEATAPGPPPRRHVMSREDLRGRGGAVTVEQSRRPRRSPARPAIMAMLLRPSKTLFVTVILLVAIVSCVFVLFETLHVLTSPAQPVGRSFSATRPRGGGGLKIGGVEGLGLYSSPTKTAERSTTTRPETFKVIILTMERLASLKRLVDSLSDSAYGGFGMGGVDLIFHVDRPKTGKDTAAWIETLRWTVENVTWPHGSISTLVANENMGLRKAWLEAWHPESDDDRAIILEDDVTVSPLWYRWVNGAYDAYGHDGGRIAGFSLQRQDLVPLASKTRTSVRVPTNDNEPFLYSLVGSIGFAPNARVWRNFLDWAECAIDNDVDVSVDGLVTSAWWKDLDKRGMWTQHFIYYMNRLGLGCLYHFPKDARKALGVHWREKGEHFSRSEGASHDVVTDPGDISNLVFPDDLNGYDFGAAPIKPRARPATLVVAAAVGYSAEVFESFVGTLRRHYDGDALLLVRKDPPPEILSILEKNRVFYREYFGDNTCGNLSKNPCHGDEIWDRFNIERFEFYRIACQEYDYCMALDFRDIVFQADPFGYLRTEPALAKAELVTQSHAHLWGFTGKLAVEIKYHNRMIPFCNIPEGLEIRRCLTGKPLINAGGIVGRPSAFEKLEKVVNQIANPGCSDQMAVNIGVHCGLEGLGESSAVPLQGTGHGPINSVGYRSVFTKVGGSFGDLDCMPSPVVHQGERIKIVDRPHRNSAKEPLFSAGRAVLAQAG</sequence>
<accession>K0SHX9</accession>